<evidence type="ECO:0000313" key="1">
    <source>
        <dbReference type="EMBL" id="EFN67889.1"/>
    </source>
</evidence>
<protein>
    <submittedName>
        <fullName evidence="1">Uncharacterized protein</fullName>
    </submittedName>
</protein>
<feature type="non-terminal residue" evidence="1">
    <location>
        <position position="50"/>
    </location>
</feature>
<keyword evidence="2" id="KW-1185">Reference proteome</keyword>
<dbReference type="AlphaFoldDB" id="E2AFA3"/>
<proteinExistence type="predicted"/>
<evidence type="ECO:0000313" key="2">
    <source>
        <dbReference type="Proteomes" id="UP000000311"/>
    </source>
</evidence>
<sequence>IQRMIYQTSINNEDDLWTRVHNSCEMIRGNPDVFERVRQSCRRRAQACFE</sequence>
<dbReference type="EMBL" id="GL439086">
    <property type="protein sequence ID" value="EFN67889.1"/>
    <property type="molecule type" value="Genomic_DNA"/>
</dbReference>
<organism evidence="2">
    <name type="scientific">Camponotus floridanus</name>
    <name type="common">Florida carpenter ant</name>
    <dbReference type="NCBI Taxonomy" id="104421"/>
    <lineage>
        <taxon>Eukaryota</taxon>
        <taxon>Metazoa</taxon>
        <taxon>Ecdysozoa</taxon>
        <taxon>Arthropoda</taxon>
        <taxon>Hexapoda</taxon>
        <taxon>Insecta</taxon>
        <taxon>Pterygota</taxon>
        <taxon>Neoptera</taxon>
        <taxon>Endopterygota</taxon>
        <taxon>Hymenoptera</taxon>
        <taxon>Apocrita</taxon>
        <taxon>Aculeata</taxon>
        <taxon>Formicoidea</taxon>
        <taxon>Formicidae</taxon>
        <taxon>Formicinae</taxon>
        <taxon>Camponotus</taxon>
    </lineage>
</organism>
<reference evidence="1 2" key="1">
    <citation type="journal article" date="2010" name="Science">
        <title>Genomic comparison of the ants Camponotus floridanus and Harpegnathos saltator.</title>
        <authorList>
            <person name="Bonasio R."/>
            <person name="Zhang G."/>
            <person name="Ye C."/>
            <person name="Mutti N.S."/>
            <person name="Fang X."/>
            <person name="Qin N."/>
            <person name="Donahue G."/>
            <person name="Yang P."/>
            <person name="Li Q."/>
            <person name="Li C."/>
            <person name="Zhang P."/>
            <person name="Huang Z."/>
            <person name="Berger S.L."/>
            <person name="Reinberg D."/>
            <person name="Wang J."/>
            <person name="Liebig J."/>
        </authorList>
    </citation>
    <scope>NUCLEOTIDE SEQUENCE [LARGE SCALE GENOMIC DNA]</scope>
    <source>
        <strain evidence="2">C129</strain>
    </source>
</reference>
<name>E2AFA3_CAMFO</name>
<gene>
    <name evidence="1" type="ORF">EAG_12925</name>
</gene>
<accession>E2AFA3</accession>
<feature type="non-terminal residue" evidence="1">
    <location>
        <position position="1"/>
    </location>
</feature>
<dbReference type="InParanoid" id="E2AFA3"/>
<dbReference type="Proteomes" id="UP000000311">
    <property type="component" value="Unassembled WGS sequence"/>
</dbReference>
<dbReference type="Gene3D" id="3.30.420.10">
    <property type="entry name" value="Ribonuclease H-like superfamily/Ribonuclease H"/>
    <property type="match status" value="1"/>
</dbReference>
<dbReference type="InterPro" id="IPR036397">
    <property type="entry name" value="RNaseH_sf"/>
</dbReference>
<dbReference type="GO" id="GO:0003676">
    <property type="term" value="F:nucleic acid binding"/>
    <property type="evidence" value="ECO:0007669"/>
    <property type="project" value="InterPro"/>
</dbReference>